<gene>
    <name evidence="1" type="ORF">Spa2297_18960</name>
</gene>
<organism evidence="1 2">
    <name type="scientific">Streptomyces parvulus</name>
    <dbReference type="NCBI Taxonomy" id="146923"/>
    <lineage>
        <taxon>Bacteria</taxon>
        <taxon>Bacillati</taxon>
        <taxon>Actinomycetota</taxon>
        <taxon>Actinomycetes</taxon>
        <taxon>Kitasatosporales</taxon>
        <taxon>Streptomycetaceae</taxon>
        <taxon>Streptomyces</taxon>
    </lineage>
</organism>
<proteinExistence type="predicted"/>
<evidence type="ECO:0000313" key="2">
    <source>
        <dbReference type="Proteomes" id="UP000078468"/>
    </source>
</evidence>
<dbReference type="AlphaFoldDB" id="A0A191V1I5"/>
<dbReference type="Proteomes" id="UP000078468">
    <property type="component" value="Chromosome"/>
</dbReference>
<dbReference type="GeneID" id="91306972"/>
<evidence type="ECO:0000313" key="1">
    <source>
        <dbReference type="EMBL" id="ANJ08864.1"/>
    </source>
</evidence>
<dbReference type="KEGG" id="spav:Spa2297_18960"/>
<reference evidence="1 2" key="1">
    <citation type="submission" date="2016-05" db="EMBL/GenBank/DDBJ databases">
        <title>Non-Contiguous Finished Genome Sequence of Streptomyces parvulus 2297 Integrated Site-Specifically with Actinophage R4.</title>
        <authorList>
            <person name="Nishizawa T."/>
            <person name="Miura T."/>
            <person name="Harada C."/>
            <person name="Guo Y."/>
            <person name="Narisawa K."/>
            <person name="Ohta H."/>
            <person name="Takahashi H."/>
            <person name="Shirai M."/>
        </authorList>
    </citation>
    <scope>NUCLEOTIDE SEQUENCE [LARGE SCALE GENOMIC DNA]</scope>
    <source>
        <strain evidence="1 2">2297</strain>
    </source>
</reference>
<accession>A0A191V1I5</accession>
<name>A0A191V1I5_9ACTN</name>
<dbReference type="RefSeq" id="WP_064729224.1">
    <property type="nucleotide sequence ID" value="NZ_BMRX01000009.1"/>
</dbReference>
<dbReference type="EMBL" id="CP015866">
    <property type="protein sequence ID" value="ANJ08864.1"/>
    <property type="molecule type" value="Genomic_DNA"/>
</dbReference>
<protein>
    <submittedName>
        <fullName evidence="1">Uncharacterized protein</fullName>
    </submittedName>
</protein>
<sequence>MTAPIPEVPPSDYRILVPRDWFRVDLTQQRWRGQLKTYVDKEFAGSTSAVVPRSVWVTLRNTAENGLARGALEFFLRTESPQGTAPAPATLLISWPPMPRGLAPTAEEFAEALGDRSSPECDVEVIDLPAGRTVCIRTAVTIDYHVRMPGDAGYLHLAFSMPLSGSEGPMAGLCEAMAHSLRWVPGR</sequence>